<dbReference type="GO" id="GO:0003677">
    <property type="term" value="F:DNA binding"/>
    <property type="evidence" value="ECO:0007669"/>
    <property type="project" value="UniProtKB-KW"/>
</dbReference>
<dbReference type="RefSeq" id="WP_181358344.1">
    <property type="nucleotide sequence ID" value="NZ_PYGD01000001.1"/>
</dbReference>
<dbReference type="Gene3D" id="1.10.10.10">
    <property type="entry name" value="Winged helix-like DNA-binding domain superfamily/Winged helix DNA-binding domain"/>
    <property type="match status" value="1"/>
</dbReference>
<dbReference type="PANTHER" id="PTHR42756:SF1">
    <property type="entry name" value="TRANSCRIPTIONAL REPRESSOR OF EMRAB OPERON"/>
    <property type="match status" value="1"/>
</dbReference>
<evidence type="ECO:0000313" key="5">
    <source>
        <dbReference type="EMBL" id="PSK94901.1"/>
    </source>
</evidence>
<name>A0A2P8DCF2_9BACT</name>
<proteinExistence type="predicted"/>
<evidence type="ECO:0000256" key="3">
    <source>
        <dbReference type="ARBA" id="ARBA00023163"/>
    </source>
</evidence>
<dbReference type="Proteomes" id="UP000240572">
    <property type="component" value="Unassembled WGS sequence"/>
</dbReference>
<reference evidence="5 6" key="1">
    <citation type="submission" date="2018-03" db="EMBL/GenBank/DDBJ databases">
        <title>Genomic Encyclopedia of Type Strains, Phase III (KMG-III): the genomes of soil and plant-associated and newly described type strains.</title>
        <authorList>
            <person name="Whitman W."/>
        </authorList>
    </citation>
    <scope>NUCLEOTIDE SEQUENCE [LARGE SCALE GENOMIC DNA]</scope>
    <source>
        <strain evidence="5 6">CGMCC 1.12700</strain>
    </source>
</reference>
<dbReference type="SMART" id="SM00347">
    <property type="entry name" value="HTH_MARR"/>
    <property type="match status" value="1"/>
</dbReference>
<evidence type="ECO:0000313" key="6">
    <source>
        <dbReference type="Proteomes" id="UP000240572"/>
    </source>
</evidence>
<dbReference type="GO" id="GO:0003700">
    <property type="term" value="F:DNA-binding transcription factor activity"/>
    <property type="evidence" value="ECO:0007669"/>
    <property type="project" value="InterPro"/>
</dbReference>
<comment type="caution">
    <text evidence="5">The sequence shown here is derived from an EMBL/GenBank/DDBJ whole genome shotgun (WGS) entry which is preliminary data.</text>
</comment>
<dbReference type="AlphaFoldDB" id="A0A2P8DCF2"/>
<sequence length="162" mass="18536">MKNSCDADMMQWDKFFSEMKDSLLFQMHRIHSIMFRVANGLIQKAAVPIKIEQLPVLMTVFDFRKLSQQEVADIISRDKSSVQRTVVALQKKGLVQVEADEKDKRKNILSTTETGTFVATQIRDIMRKVEEEIFSAFESSDRLTTINVIKETADRLEGAAYG</sequence>
<keyword evidence="2 5" id="KW-0238">DNA-binding</keyword>
<keyword evidence="6" id="KW-1185">Reference proteome</keyword>
<keyword evidence="1" id="KW-0805">Transcription regulation</keyword>
<dbReference type="EMBL" id="PYGD01000001">
    <property type="protein sequence ID" value="PSK94901.1"/>
    <property type="molecule type" value="Genomic_DNA"/>
</dbReference>
<dbReference type="InterPro" id="IPR036388">
    <property type="entry name" value="WH-like_DNA-bd_sf"/>
</dbReference>
<dbReference type="Pfam" id="PF12802">
    <property type="entry name" value="MarR_2"/>
    <property type="match status" value="1"/>
</dbReference>
<evidence type="ECO:0000256" key="2">
    <source>
        <dbReference type="ARBA" id="ARBA00023125"/>
    </source>
</evidence>
<dbReference type="InterPro" id="IPR036390">
    <property type="entry name" value="WH_DNA-bd_sf"/>
</dbReference>
<dbReference type="PROSITE" id="PS50995">
    <property type="entry name" value="HTH_MARR_2"/>
    <property type="match status" value="1"/>
</dbReference>
<feature type="domain" description="HTH marR-type" evidence="4">
    <location>
        <begin position="20"/>
        <end position="154"/>
    </location>
</feature>
<dbReference type="InterPro" id="IPR000835">
    <property type="entry name" value="HTH_MarR-typ"/>
</dbReference>
<accession>A0A2P8DCF2</accession>
<keyword evidence="3" id="KW-0804">Transcription</keyword>
<dbReference type="PANTHER" id="PTHR42756">
    <property type="entry name" value="TRANSCRIPTIONAL REGULATOR, MARR"/>
    <property type="match status" value="1"/>
</dbReference>
<dbReference type="SUPFAM" id="SSF46785">
    <property type="entry name" value="Winged helix' DNA-binding domain"/>
    <property type="match status" value="1"/>
</dbReference>
<organism evidence="5 6">
    <name type="scientific">Taibaiella chishuiensis</name>
    <dbReference type="NCBI Taxonomy" id="1434707"/>
    <lineage>
        <taxon>Bacteria</taxon>
        <taxon>Pseudomonadati</taxon>
        <taxon>Bacteroidota</taxon>
        <taxon>Chitinophagia</taxon>
        <taxon>Chitinophagales</taxon>
        <taxon>Chitinophagaceae</taxon>
        <taxon>Taibaiella</taxon>
    </lineage>
</organism>
<protein>
    <submittedName>
        <fullName evidence="5">DNA-binding MarR family transcriptional regulator</fullName>
    </submittedName>
</protein>
<evidence type="ECO:0000256" key="1">
    <source>
        <dbReference type="ARBA" id="ARBA00023015"/>
    </source>
</evidence>
<gene>
    <name evidence="5" type="ORF">B0I18_1011064</name>
</gene>
<evidence type="ECO:0000259" key="4">
    <source>
        <dbReference type="PROSITE" id="PS50995"/>
    </source>
</evidence>